<sequence>MKHSTFALAVAASLAAGAATAQQSITINIGSSHPEQNIWVYAMKNTFQPEVNRILEDGGEYTVNWNEAYAGTLYKYTDTREAVQDGIVDIGMVGTVWEGSTMPLQNVTYFTPFATSDHRMLIDIFDDLNRNLPELADSWAENNMVPLSSLITDSYDVYATFPVQTMEDLQNRRLNAPGTSANWLQGTEATPVDGALTTYYTNIQTGVTEGTLSFASGILPTRVYEVAPELTRVGIGSMYFGSIAANKDFFDGLPAPVQDALREAAEATSQAHGDYVAELAARAMDEMQAAGLTVSDLPDAEKQKWVEGLPDIVQPWLDQTGEDGEAVLSAYFDALRERGAEPLRAWDEGR</sequence>
<dbReference type="EMBL" id="ONZF01000011">
    <property type="protein sequence ID" value="SPJ25792.1"/>
    <property type="molecule type" value="Genomic_DNA"/>
</dbReference>
<accession>A0A2R8C060</accession>
<evidence type="ECO:0000256" key="3">
    <source>
        <dbReference type="ARBA" id="ARBA00022764"/>
    </source>
</evidence>
<keyword evidence="3" id="KW-0574">Periplasm</keyword>
<dbReference type="Proteomes" id="UP000244912">
    <property type="component" value="Unassembled WGS sequence"/>
</dbReference>
<dbReference type="PANTHER" id="PTHR33376">
    <property type="match status" value="1"/>
</dbReference>
<reference evidence="5 6" key="1">
    <citation type="submission" date="2018-03" db="EMBL/GenBank/DDBJ databases">
        <authorList>
            <person name="Keele B.F."/>
        </authorList>
    </citation>
    <scope>NUCLEOTIDE SEQUENCE [LARGE SCALE GENOMIC DNA]</scope>
    <source>
        <strain evidence="5 6">CECT 8504</strain>
    </source>
</reference>
<dbReference type="NCBIfam" id="NF037995">
    <property type="entry name" value="TRAP_S1"/>
    <property type="match status" value="1"/>
</dbReference>
<keyword evidence="6" id="KW-1185">Reference proteome</keyword>
<protein>
    <submittedName>
        <fullName evidence="5">Ectoine-binding periplasmic protein TeaA</fullName>
    </submittedName>
</protein>
<dbReference type="InterPro" id="IPR018389">
    <property type="entry name" value="DctP_fam"/>
</dbReference>
<dbReference type="Pfam" id="PF03480">
    <property type="entry name" value="DctP"/>
    <property type="match status" value="1"/>
</dbReference>
<evidence type="ECO:0000256" key="1">
    <source>
        <dbReference type="ARBA" id="ARBA00004418"/>
    </source>
</evidence>
<dbReference type="PANTHER" id="PTHR33376:SF15">
    <property type="entry name" value="BLL6794 PROTEIN"/>
    <property type="match status" value="1"/>
</dbReference>
<proteinExistence type="predicted"/>
<name>A0A2R8C060_9RHOB</name>
<dbReference type="Gene3D" id="3.40.190.170">
    <property type="entry name" value="Bacterial extracellular solute-binding protein, family 7"/>
    <property type="match status" value="1"/>
</dbReference>
<dbReference type="OrthoDB" id="6114763at2"/>
<dbReference type="RefSeq" id="WP_108895519.1">
    <property type="nucleotide sequence ID" value="NZ_ONZF01000011.1"/>
</dbReference>
<organism evidence="5 6">
    <name type="scientific">Palleronia abyssalis</name>
    <dbReference type="NCBI Taxonomy" id="1501240"/>
    <lineage>
        <taxon>Bacteria</taxon>
        <taxon>Pseudomonadati</taxon>
        <taxon>Pseudomonadota</taxon>
        <taxon>Alphaproteobacteria</taxon>
        <taxon>Rhodobacterales</taxon>
        <taxon>Roseobacteraceae</taxon>
        <taxon>Palleronia</taxon>
    </lineage>
</organism>
<evidence type="ECO:0000256" key="4">
    <source>
        <dbReference type="SAM" id="SignalP"/>
    </source>
</evidence>
<dbReference type="AlphaFoldDB" id="A0A2R8C060"/>
<dbReference type="GO" id="GO:0042597">
    <property type="term" value="C:periplasmic space"/>
    <property type="evidence" value="ECO:0007669"/>
    <property type="project" value="UniProtKB-SubCell"/>
</dbReference>
<dbReference type="CDD" id="cd13666">
    <property type="entry name" value="PBP2_TRAP_DctP_like_1"/>
    <property type="match status" value="1"/>
</dbReference>
<evidence type="ECO:0000313" key="5">
    <source>
        <dbReference type="EMBL" id="SPJ25792.1"/>
    </source>
</evidence>
<dbReference type="InterPro" id="IPR038404">
    <property type="entry name" value="TRAP_DctP_sf"/>
</dbReference>
<feature type="signal peptide" evidence="4">
    <location>
        <begin position="1"/>
        <end position="21"/>
    </location>
</feature>
<keyword evidence="2 4" id="KW-0732">Signal</keyword>
<evidence type="ECO:0000256" key="2">
    <source>
        <dbReference type="ARBA" id="ARBA00022729"/>
    </source>
</evidence>
<feature type="chain" id="PRO_5015330694" evidence="4">
    <location>
        <begin position="22"/>
        <end position="350"/>
    </location>
</feature>
<evidence type="ECO:0000313" key="6">
    <source>
        <dbReference type="Proteomes" id="UP000244912"/>
    </source>
</evidence>
<gene>
    <name evidence="5" type="primary">teaA</name>
    <name evidence="5" type="ORF">PAA8504_03643</name>
</gene>
<comment type="subcellular location">
    <subcellularLocation>
        <location evidence="1">Periplasm</location>
    </subcellularLocation>
</comment>
<dbReference type="GO" id="GO:0055085">
    <property type="term" value="P:transmembrane transport"/>
    <property type="evidence" value="ECO:0007669"/>
    <property type="project" value="InterPro"/>
</dbReference>